<gene>
    <name evidence="1" type="ORF">J1N51_01700</name>
</gene>
<dbReference type="EMBL" id="CP072110">
    <property type="protein sequence ID" value="QTH64224.1"/>
    <property type="molecule type" value="Genomic_DNA"/>
</dbReference>
<proteinExistence type="predicted"/>
<dbReference type="KEGG" id="psym:J1N51_01700"/>
<organism evidence="1 2">
    <name type="scientific">Psychrosphaera ytuae</name>
    <dbReference type="NCBI Taxonomy" id="2820710"/>
    <lineage>
        <taxon>Bacteria</taxon>
        <taxon>Pseudomonadati</taxon>
        <taxon>Pseudomonadota</taxon>
        <taxon>Gammaproteobacteria</taxon>
        <taxon>Alteromonadales</taxon>
        <taxon>Pseudoalteromonadaceae</taxon>
        <taxon>Psychrosphaera</taxon>
    </lineage>
</organism>
<dbReference type="Proteomes" id="UP000682739">
    <property type="component" value="Chromosome"/>
</dbReference>
<name>A0A975DCI3_9GAMM</name>
<reference evidence="1" key="1">
    <citation type="submission" date="2021-03" db="EMBL/GenBank/DDBJ databases">
        <title>Description of Psychrosphaera ytuae sp. nov. isolated from deep sea sediment of South China Sea.</title>
        <authorList>
            <person name="Zhang J."/>
            <person name="Xu X.-D."/>
        </authorList>
    </citation>
    <scope>NUCLEOTIDE SEQUENCE</scope>
    <source>
        <strain evidence="1">MTZ26</strain>
    </source>
</reference>
<sequence>MPLPLYLLGASIVAGMAANNANKKTLEVLNTRKLVTSNTQAPAVQVGPNSYIADRQHLHHSKPVKGSVVCCEVFHELEHTGIWLDSDCIIEFSDNGLIKALSAERFLKNRSGKEIYVACNNLGEPLADPNVADKALKMVFTYQEYELLKNNCHSFVASFFGPKKNVVTFGELNKTLLDKYRRDIYWDKVKV</sequence>
<dbReference type="RefSeq" id="WP_208832279.1">
    <property type="nucleotide sequence ID" value="NZ_CP072110.1"/>
</dbReference>
<evidence type="ECO:0000313" key="1">
    <source>
        <dbReference type="EMBL" id="QTH64224.1"/>
    </source>
</evidence>
<dbReference type="AlphaFoldDB" id="A0A975DCI3"/>
<keyword evidence="2" id="KW-1185">Reference proteome</keyword>
<evidence type="ECO:0008006" key="3">
    <source>
        <dbReference type="Google" id="ProtNLM"/>
    </source>
</evidence>
<evidence type="ECO:0000313" key="2">
    <source>
        <dbReference type="Proteomes" id="UP000682739"/>
    </source>
</evidence>
<protein>
    <recommendedName>
        <fullName evidence="3">LRAT domain-containing protein</fullName>
    </recommendedName>
</protein>
<accession>A0A975DCI3</accession>